<name>A0A4Q7L246_9PSEU</name>
<dbReference type="Proteomes" id="UP000294257">
    <property type="component" value="Unassembled WGS sequence"/>
</dbReference>
<comment type="caution">
    <text evidence="1">The sequence shown here is derived from an EMBL/GenBank/DDBJ whole genome shotgun (WGS) entry which is preliminary data.</text>
</comment>
<evidence type="ECO:0000313" key="2">
    <source>
        <dbReference type="Proteomes" id="UP000294257"/>
    </source>
</evidence>
<dbReference type="AlphaFoldDB" id="A0A4Q7L246"/>
<dbReference type="EMBL" id="SGWQ01000002">
    <property type="protein sequence ID" value="RZS43277.1"/>
    <property type="molecule type" value="Genomic_DNA"/>
</dbReference>
<sequence>MVWTSAWLHGAAAADDVLDASQEWGELHEVVVADQGTATALDLPTRDEPPAALAMLLAALRQYGASAGRIVLPVPGDVRGLDGKSEFAAEAIRVGDAAVFAGLGLVPDRVADGVVRWTVYDLPVTPPQAPEPIGAADRELSEAMRAAAGTLASLDVARDRPNVRAEIAERVASTGAWPAAMPQRSLRVLQRANELAAILELAAEDEPGGAVSASAALQRADALRPLSDAVRAARRAAVQEAVSVLTDHADRH</sequence>
<gene>
    <name evidence="1" type="ORF">EV193_102256</name>
</gene>
<keyword evidence="2" id="KW-1185">Reference proteome</keyword>
<evidence type="ECO:0000313" key="1">
    <source>
        <dbReference type="EMBL" id="RZS43277.1"/>
    </source>
</evidence>
<reference evidence="1 2" key="1">
    <citation type="submission" date="2019-02" db="EMBL/GenBank/DDBJ databases">
        <title>Genomic Encyclopedia of Type Strains, Phase IV (KMG-IV): sequencing the most valuable type-strain genomes for metagenomic binning, comparative biology and taxonomic classification.</title>
        <authorList>
            <person name="Goeker M."/>
        </authorList>
    </citation>
    <scope>NUCLEOTIDE SEQUENCE [LARGE SCALE GENOMIC DNA]</scope>
    <source>
        <strain evidence="1 2">DSM 101727</strain>
    </source>
</reference>
<accession>A0A4Q7L246</accession>
<protein>
    <submittedName>
        <fullName evidence="1">Uncharacterized protein</fullName>
    </submittedName>
</protein>
<organism evidence="1 2">
    <name type="scientific">Herbihabitans rhizosphaerae</name>
    <dbReference type="NCBI Taxonomy" id="1872711"/>
    <lineage>
        <taxon>Bacteria</taxon>
        <taxon>Bacillati</taxon>
        <taxon>Actinomycetota</taxon>
        <taxon>Actinomycetes</taxon>
        <taxon>Pseudonocardiales</taxon>
        <taxon>Pseudonocardiaceae</taxon>
        <taxon>Herbihabitans</taxon>
    </lineage>
</organism>
<proteinExistence type="predicted"/>